<dbReference type="eggNOG" id="arCOG01917">
    <property type="taxonomic scope" value="Archaea"/>
</dbReference>
<reference evidence="1 2" key="1">
    <citation type="journal article" date="2012" name="J. Bacteriol.">
        <title>Complete genome sequence of a thermophilic methanogen, Methanocella conradii HZ254, isolated from Chinese rice field soil.</title>
        <authorList>
            <person name="Lu Z."/>
            <person name="Lu Y."/>
        </authorList>
    </citation>
    <scope>NUCLEOTIDE SEQUENCE [LARGE SCALE GENOMIC DNA]</scope>
    <source>
        <strain evidence="2">DSM 24694 / JCM 17849 / CGMCC 1.5162 / HZ254</strain>
    </source>
</reference>
<dbReference type="GeneID" id="11972219"/>
<dbReference type="EMBL" id="CP003243">
    <property type="protein sequence ID" value="AFD00803.1"/>
    <property type="molecule type" value="Genomic_DNA"/>
</dbReference>
<proteinExistence type="predicted"/>
<dbReference type="HOGENOM" id="CLU_1891422_0_0_2"/>
<evidence type="ECO:0000313" key="1">
    <source>
        <dbReference type="EMBL" id="AFD00803.1"/>
    </source>
</evidence>
<dbReference type="OrthoDB" id="64860at2157"/>
<name>H8I7D7_METCZ</name>
<accession>H8I7D7</accession>
<keyword evidence="2" id="KW-1185">Reference proteome</keyword>
<evidence type="ECO:0008006" key="3">
    <source>
        <dbReference type="Google" id="ProtNLM"/>
    </source>
</evidence>
<dbReference type="KEGG" id="mez:Mtc_2064"/>
<dbReference type="Proteomes" id="UP000005233">
    <property type="component" value="Chromosome"/>
</dbReference>
<dbReference type="STRING" id="1041930.Mtc_2064"/>
<protein>
    <recommendedName>
        <fullName evidence="3">Zinc-ribbon domain-containing protein</fullName>
    </recommendedName>
</protein>
<dbReference type="RefSeq" id="WP_014406634.1">
    <property type="nucleotide sequence ID" value="NC_017034.1"/>
</dbReference>
<gene>
    <name evidence="1" type="ordered locus">Mtc_2064</name>
</gene>
<organism evidence="1 2">
    <name type="scientific">Methanocella conradii (strain DSM 24694 / JCM 17849 / CGMCC 1.5162 / HZ254)</name>
    <dbReference type="NCBI Taxonomy" id="1041930"/>
    <lineage>
        <taxon>Archaea</taxon>
        <taxon>Methanobacteriati</taxon>
        <taxon>Methanobacteriota</taxon>
        <taxon>Stenosarchaea group</taxon>
        <taxon>Methanomicrobia</taxon>
        <taxon>Methanocellales</taxon>
        <taxon>Methanocellaceae</taxon>
        <taxon>Methanocella</taxon>
    </lineage>
</organism>
<sequence length="134" mass="15601">MSELLAKVEMMAQYVELYEDEVRVQMPLAPMRVIKLRDIFGIDFKKANFFIAGKMTIKYREKGVPQSAYYPFNFTFNDEMENLVRLMNEMIAKMSEDGMEGAIVKEVIKVRCRYCGGLMDEKAEFCPVCGRPQR</sequence>
<evidence type="ECO:0000313" key="2">
    <source>
        <dbReference type="Proteomes" id="UP000005233"/>
    </source>
</evidence>
<dbReference type="AlphaFoldDB" id="H8I7D7"/>